<comment type="caution">
    <text evidence="1">The sequence shown here is derived from an EMBL/GenBank/DDBJ whole genome shotgun (WGS) entry which is preliminary data.</text>
</comment>
<protein>
    <submittedName>
        <fullName evidence="1">SDR family NAD(P)-dependent oxidoreductase</fullName>
    </submittedName>
</protein>
<accession>A0ABP7UD39</accession>
<keyword evidence="2" id="KW-1185">Reference proteome</keyword>
<dbReference type="Pfam" id="PF00106">
    <property type="entry name" value="adh_short"/>
    <property type="match status" value="1"/>
</dbReference>
<dbReference type="InterPro" id="IPR002347">
    <property type="entry name" value="SDR_fam"/>
</dbReference>
<sequence length="271" mass="27864">MADVVSVPVDTITEAQRAQPGAADATPCTSFAKGLVVTSIAIIGADPQLGLAIARTFGAQGFDVALISRDREKLDGIVGKLGAEGITAAAFPANVLDRAGLTQALQDAATRFGGIDVLEYSPVGQFGVTTLTSPAGTEPSDVEFEMNFQLYGAIAATQAALPAMREAGAGTLLYTTGAGSIWPDPRVANVHAAAAALRNWAMNLHKGLADAGTGIQAAHVGIDASIGVSVIPGVEAVQPEEISPLYWDLHTTRRDEAELVFKVGGEGFPRG</sequence>
<evidence type="ECO:0000313" key="1">
    <source>
        <dbReference type="EMBL" id="GAA4040684.1"/>
    </source>
</evidence>
<dbReference type="PANTHER" id="PTHR43431:SF7">
    <property type="entry name" value="OXIDOREDUCTASE, SHORT CHAIN DEHYDROGENASE_REDUCTASE FAMILY (AFU_ORTHOLOGUE AFUA_5G14000)"/>
    <property type="match status" value="1"/>
</dbReference>
<proteinExistence type="predicted"/>
<gene>
    <name evidence="1" type="ORF">GCM10022233_06640</name>
</gene>
<dbReference type="PANTHER" id="PTHR43431">
    <property type="entry name" value="OXIDOREDUCTASE, SHORT CHAIN DEHYDROGENASE/REDUCTASE FAMILY (AFU_ORTHOLOGUE AFUA_5G14000)"/>
    <property type="match status" value="1"/>
</dbReference>
<reference evidence="2" key="1">
    <citation type="journal article" date="2019" name="Int. J. Syst. Evol. Microbiol.">
        <title>The Global Catalogue of Microorganisms (GCM) 10K type strain sequencing project: providing services to taxonomists for standard genome sequencing and annotation.</title>
        <authorList>
            <consortium name="The Broad Institute Genomics Platform"/>
            <consortium name="The Broad Institute Genome Sequencing Center for Infectious Disease"/>
            <person name="Wu L."/>
            <person name="Ma J."/>
        </authorList>
    </citation>
    <scope>NUCLEOTIDE SEQUENCE [LARGE SCALE GENOMIC DNA]</scope>
    <source>
        <strain evidence="2">JCM 16925</strain>
    </source>
</reference>
<dbReference type="Proteomes" id="UP001499984">
    <property type="component" value="Unassembled WGS sequence"/>
</dbReference>
<evidence type="ECO:0000313" key="2">
    <source>
        <dbReference type="Proteomes" id="UP001499984"/>
    </source>
</evidence>
<name>A0ABP7UD39_9ACTN</name>
<dbReference type="SUPFAM" id="SSF51735">
    <property type="entry name" value="NAD(P)-binding Rossmann-fold domains"/>
    <property type="match status" value="1"/>
</dbReference>
<dbReference type="InterPro" id="IPR036291">
    <property type="entry name" value="NAD(P)-bd_dom_sf"/>
</dbReference>
<organism evidence="1 2">
    <name type="scientific">Streptomyces shaanxiensis</name>
    <dbReference type="NCBI Taxonomy" id="653357"/>
    <lineage>
        <taxon>Bacteria</taxon>
        <taxon>Bacillati</taxon>
        <taxon>Actinomycetota</taxon>
        <taxon>Actinomycetes</taxon>
        <taxon>Kitasatosporales</taxon>
        <taxon>Streptomycetaceae</taxon>
        <taxon>Streptomyces</taxon>
    </lineage>
</organism>
<dbReference type="Gene3D" id="3.40.50.720">
    <property type="entry name" value="NAD(P)-binding Rossmann-like Domain"/>
    <property type="match status" value="1"/>
</dbReference>
<dbReference type="EMBL" id="BAAAZY010000003">
    <property type="protein sequence ID" value="GAA4040684.1"/>
    <property type="molecule type" value="Genomic_DNA"/>
</dbReference>